<dbReference type="Proteomes" id="UP001500363">
    <property type="component" value="Unassembled WGS sequence"/>
</dbReference>
<evidence type="ECO:0000313" key="2">
    <source>
        <dbReference type="EMBL" id="GAA1521122.1"/>
    </source>
</evidence>
<reference evidence="2 3" key="1">
    <citation type="journal article" date="2019" name="Int. J. Syst. Evol. Microbiol.">
        <title>The Global Catalogue of Microorganisms (GCM) 10K type strain sequencing project: providing services to taxonomists for standard genome sequencing and annotation.</title>
        <authorList>
            <consortium name="The Broad Institute Genomics Platform"/>
            <consortium name="The Broad Institute Genome Sequencing Center for Infectious Disease"/>
            <person name="Wu L."/>
            <person name="Ma J."/>
        </authorList>
    </citation>
    <scope>NUCLEOTIDE SEQUENCE [LARGE SCALE GENOMIC DNA]</scope>
    <source>
        <strain evidence="2 3">JCM 14303</strain>
    </source>
</reference>
<dbReference type="SUPFAM" id="SSF51735">
    <property type="entry name" value="NAD(P)-binding Rossmann-fold domains"/>
    <property type="match status" value="1"/>
</dbReference>
<dbReference type="InterPro" id="IPR051783">
    <property type="entry name" value="NAD(P)-dependent_oxidoreduct"/>
</dbReference>
<sequence>MRVFVTGGTGHSGSYIIPELVAAGHEVTGLARSDTAAATVSALGAKVRRGDLEDFDGLQEAASDSDGVIHVAHRQDLLLTGGIDAVAAAELPIMHAYGEALAGTGKPLVTAGSIGSPGQLGRPVTEDDPALPVGDEHQGTLRTRNIVETAVIGLAERGVRSSVVRIANIAHSTTDRAGFLLQLIAIAQQKGFVGYPGDGANLWNAVHARDVAALFRLALEKGPAGRYWHAVADGAIPLREIAEAIGSRLGLPVVSVPADELMVPGYFGFLANIVTQSYPASNLITRRDLGWEPAQPGLLADLDNGHYFPA</sequence>
<dbReference type="InterPro" id="IPR001509">
    <property type="entry name" value="Epimerase_deHydtase"/>
</dbReference>
<organism evidence="2 3">
    <name type="scientific">Kribbella lupini</name>
    <dbReference type="NCBI Taxonomy" id="291602"/>
    <lineage>
        <taxon>Bacteria</taxon>
        <taxon>Bacillati</taxon>
        <taxon>Actinomycetota</taxon>
        <taxon>Actinomycetes</taxon>
        <taxon>Propionibacteriales</taxon>
        <taxon>Kribbellaceae</taxon>
        <taxon>Kribbella</taxon>
    </lineage>
</organism>
<evidence type="ECO:0000259" key="1">
    <source>
        <dbReference type="Pfam" id="PF01370"/>
    </source>
</evidence>
<dbReference type="Pfam" id="PF01370">
    <property type="entry name" value="Epimerase"/>
    <property type="match status" value="1"/>
</dbReference>
<dbReference type="CDD" id="cd05262">
    <property type="entry name" value="SDR_a7"/>
    <property type="match status" value="1"/>
</dbReference>
<dbReference type="EMBL" id="BAAANC010000001">
    <property type="protein sequence ID" value="GAA1521122.1"/>
    <property type="molecule type" value="Genomic_DNA"/>
</dbReference>
<dbReference type="Gene3D" id="3.40.50.720">
    <property type="entry name" value="NAD(P)-binding Rossmann-like Domain"/>
    <property type="match status" value="1"/>
</dbReference>
<evidence type="ECO:0000313" key="3">
    <source>
        <dbReference type="Proteomes" id="UP001500363"/>
    </source>
</evidence>
<keyword evidence="3" id="KW-1185">Reference proteome</keyword>
<dbReference type="InterPro" id="IPR036291">
    <property type="entry name" value="NAD(P)-bd_dom_sf"/>
</dbReference>
<dbReference type="RefSeq" id="WP_344172814.1">
    <property type="nucleotide sequence ID" value="NZ_BAAANC010000001.1"/>
</dbReference>
<name>A0ABN2AKH3_9ACTN</name>
<dbReference type="PANTHER" id="PTHR48079:SF6">
    <property type="entry name" value="NAD(P)-BINDING DOMAIN-CONTAINING PROTEIN-RELATED"/>
    <property type="match status" value="1"/>
</dbReference>
<dbReference type="PANTHER" id="PTHR48079">
    <property type="entry name" value="PROTEIN YEEZ"/>
    <property type="match status" value="1"/>
</dbReference>
<gene>
    <name evidence="2" type="ORF">GCM10009741_22620</name>
</gene>
<protein>
    <submittedName>
        <fullName evidence="2">SDR family oxidoreductase</fullName>
    </submittedName>
</protein>
<feature type="domain" description="NAD-dependent epimerase/dehydratase" evidence="1">
    <location>
        <begin position="3"/>
        <end position="226"/>
    </location>
</feature>
<comment type="caution">
    <text evidence="2">The sequence shown here is derived from an EMBL/GenBank/DDBJ whole genome shotgun (WGS) entry which is preliminary data.</text>
</comment>
<proteinExistence type="predicted"/>
<accession>A0ABN2AKH3</accession>